<dbReference type="FunFam" id="1.20.5.110:FF:000002">
    <property type="entry name" value="Vesicle transport through interaction with t-SNAREsB"/>
    <property type="match status" value="1"/>
</dbReference>
<dbReference type="Gene3D" id="1.20.5.110">
    <property type="match status" value="1"/>
</dbReference>
<evidence type="ECO:0000256" key="11">
    <source>
        <dbReference type="SAM" id="Phobius"/>
    </source>
</evidence>
<dbReference type="InterPro" id="IPR010989">
    <property type="entry name" value="SNARE"/>
</dbReference>
<dbReference type="GO" id="GO:0005829">
    <property type="term" value="C:cytosol"/>
    <property type="evidence" value="ECO:0007669"/>
    <property type="project" value="GOC"/>
</dbReference>
<organism evidence="13 14">
    <name type="scientific">Lepraria neglecta</name>
    <dbReference type="NCBI Taxonomy" id="209136"/>
    <lineage>
        <taxon>Eukaryota</taxon>
        <taxon>Fungi</taxon>
        <taxon>Dikarya</taxon>
        <taxon>Ascomycota</taxon>
        <taxon>Pezizomycotina</taxon>
        <taxon>Lecanoromycetes</taxon>
        <taxon>OSLEUM clade</taxon>
        <taxon>Lecanoromycetidae</taxon>
        <taxon>Lecanorales</taxon>
        <taxon>Lecanorineae</taxon>
        <taxon>Stereocaulaceae</taxon>
        <taxon>Lepraria</taxon>
    </lineage>
</organism>
<dbReference type="FunFam" id="1.20.58.400:FF:000002">
    <property type="entry name" value="Vesicle transport v-SNARE protein"/>
    <property type="match status" value="1"/>
</dbReference>
<evidence type="ECO:0000256" key="4">
    <source>
        <dbReference type="ARBA" id="ARBA00022692"/>
    </source>
</evidence>
<keyword evidence="14" id="KW-1185">Reference proteome</keyword>
<evidence type="ECO:0000256" key="8">
    <source>
        <dbReference type="ARBA" id="ARBA00023136"/>
    </source>
</evidence>
<evidence type="ECO:0000256" key="1">
    <source>
        <dbReference type="ARBA" id="ARBA00004211"/>
    </source>
</evidence>
<name>A0AAE0DGG3_9LECA</name>
<feature type="domain" description="T-SNARE coiled-coil homology" evidence="12">
    <location>
        <begin position="128"/>
        <end position="195"/>
    </location>
</feature>
<dbReference type="SUPFAM" id="SSF58038">
    <property type="entry name" value="SNARE fusion complex"/>
    <property type="match status" value="1"/>
</dbReference>
<evidence type="ECO:0000256" key="10">
    <source>
        <dbReference type="SAM" id="MobiDB-lite"/>
    </source>
</evidence>
<dbReference type="SMART" id="SM00397">
    <property type="entry name" value="t_SNARE"/>
    <property type="match status" value="1"/>
</dbReference>
<comment type="similarity">
    <text evidence="2">Belongs to the VTI1 family.</text>
</comment>
<dbReference type="InterPro" id="IPR038407">
    <property type="entry name" value="v-SNARE_N_sf"/>
</dbReference>
<feature type="coiled-coil region" evidence="9">
    <location>
        <begin position="47"/>
        <end position="103"/>
    </location>
</feature>
<dbReference type="GO" id="GO:0016236">
    <property type="term" value="P:macroautophagy"/>
    <property type="evidence" value="ECO:0007669"/>
    <property type="project" value="TreeGrafter"/>
</dbReference>
<reference evidence="13" key="1">
    <citation type="submission" date="2022-11" db="EMBL/GenBank/DDBJ databases">
        <title>Chromosomal genome sequence assembly and mating type (MAT) locus characterization of the leprose asexual lichenized fungus Lepraria neglecta (Nyl.) Erichsen.</title>
        <authorList>
            <person name="Allen J.L."/>
            <person name="Pfeffer B."/>
        </authorList>
    </citation>
    <scope>NUCLEOTIDE SEQUENCE</scope>
    <source>
        <strain evidence="13">Allen 5258</strain>
    </source>
</reference>
<keyword evidence="4 11" id="KW-0812">Transmembrane</keyword>
<gene>
    <name evidence="13" type="ORF">OEA41_005102</name>
</gene>
<dbReference type="GO" id="GO:0000149">
    <property type="term" value="F:SNARE binding"/>
    <property type="evidence" value="ECO:0007669"/>
    <property type="project" value="TreeGrafter"/>
</dbReference>
<proteinExistence type="inferred from homology"/>
<feature type="region of interest" description="Disordered" evidence="10">
    <location>
        <begin position="134"/>
        <end position="154"/>
    </location>
</feature>
<dbReference type="CDD" id="cd15862">
    <property type="entry name" value="SNARE_Vti1"/>
    <property type="match status" value="1"/>
</dbReference>
<comment type="subcellular location">
    <subcellularLocation>
        <location evidence="1">Membrane</location>
        <topology evidence="1">Single-pass type IV membrane protein</topology>
    </subcellularLocation>
</comment>
<dbReference type="EMBL" id="JASNWA010000010">
    <property type="protein sequence ID" value="KAK3168654.1"/>
    <property type="molecule type" value="Genomic_DNA"/>
</dbReference>
<feature type="compositionally biased region" description="Basic and acidic residues" evidence="10">
    <location>
        <begin position="134"/>
        <end position="147"/>
    </location>
</feature>
<evidence type="ECO:0000256" key="6">
    <source>
        <dbReference type="ARBA" id="ARBA00022989"/>
    </source>
</evidence>
<evidence type="ECO:0000313" key="14">
    <source>
        <dbReference type="Proteomes" id="UP001276659"/>
    </source>
</evidence>
<dbReference type="GO" id="GO:0048280">
    <property type="term" value="P:vesicle fusion with Golgi apparatus"/>
    <property type="evidence" value="ECO:0007669"/>
    <property type="project" value="TreeGrafter"/>
</dbReference>
<evidence type="ECO:0000256" key="7">
    <source>
        <dbReference type="ARBA" id="ARBA00023054"/>
    </source>
</evidence>
<dbReference type="GO" id="GO:0006896">
    <property type="term" value="P:Golgi to vacuole transport"/>
    <property type="evidence" value="ECO:0007669"/>
    <property type="project" value="TreeGrafter"/>
</dbReference>
<protein>
    <recommendedName>
        <fullName evidence="12">t-SNARE coiled-coil homology domain-containing protein</fullName>
    </recommendedName>
</protein>
<accession>A0AAE0DGG3</accession>
<dbReference type="PANTHER" id="PTHR21230">
    <property type="entry name" value="VESICLE TRANSPORT V-SNARE PROTEIN VTI1-RELATED"/>
    <property type="match status" value="1"/>
</dbReference>
<dbReference type="GO" id="GO:0006886">
    <property type="term" value="P:intracellular protein transport"/>
    <property type="evidence" value="ECO:0007669"/>
    <property type="project" value="InterPro"/>
</dbReference>
<dbReference type="GO" id="GO:0031201">
    <property type="term" value="C:SNARE complex"/>
    <property type="evidence" value="ECO:0007669"/>
    <property type="project" value="TreeGrafter"/>
</dbReference>
<dbReference type="InterPro" id="IPR007705">
    <property type="entry name" value="Vesicle_trsprt_v-SNARE_N"/>
</dbReference>
<evidence type="ECO:0000256" key="9">
    <source>
        <dbReference type="SAM" id="Coils"/>
    </source>
</evidence>
<dbReference type="GO" id="GO:0012507">
    <property type="term" value="C:ER to Golgi transport vesicle membrane"/>
    <property type="evidence" value="ECO:0007669"/>
    <property type="project" value="TreeGrafter"/>
</dbReference>
<dbReference type="Gene3D" id="1.20.58.400">
    <property type="entry name" value="t-snare proteins"/>
    <property type="match status" value="1"/>
</dbReference>
<keyword evidence="5" id="KW-0653">Protein transport</keyword>
<dbReference type="GO" id="GO:0042147">
    <property type="term" value="P:retrograde transport, endosome to Golgi"/>
    <property type="evidence" value="ECO:0007669"/>
    <property type="project" value="TreeGrafter"/>
</dbReference>
<dbReference type="Pfam" id="PF12352">
    <property type="entry name" value="V-SNARE_C"/>
    <property type="match status" value="1"/>
</dbReference>
<evidence type="ECO:0000256" key="3">
    <source>
        <dbReference type="ARBA" id="ARBA00022448"/>
    </source>
</evidence>
<dbReference type="GO" id="GO:0005484">
    <property type="term" value="F:SNAP receptor activity"/>
    <property type="evidence" value="ECO:0007669"/>
    <property type="project" value="TreeGrafter"/>
</dbReference>
<comment type="caution">
    <text evidence="13">The sequence shown here is derived from an EMBL/GenBank/DDBJ whole genome shotgun (WGS) entry which is preliminary data.</text>
</comment>
<sequence length="226" mass="25843">MANPLDTDAGSELFSSYESELKLVQADLNQKLDQITELSGEPRKSAVRLAERSLEDANELLDQMRIEKQNIPSTTRSRINPRFRNYETDIDAAKRKLKSLSDDRRALFGNRYSDNPNSGDEQLEQRQQLLSGTDRLDRSSQRLRDSQRVANETEDIGRGTLADLQLQRETIQHTRQTMLESEGYVDRSVKTLRGMARRMATNRIITVAIITVLVILIIAVVYSKFK</sequence>
<feature type="transmembrane region" description="Helical" evidence="11">
    <location>
        <begin position="200"/>
        <end position="222"/>
    </location>
</feature>
<evidence type="ECO:0000256" key="5">
    <source>
        <dbReference type="ARBA" id="ARBA00022927"/>
    </source>
</evidence>
<dbReference type="SUPFAM" id="SSF47661">
    <property type="entry name" value="t-snare proteins"/>
    <property type="match status" value="1"/>
</dbReference>
<dbReference type="GO" id="GO:0006891">
    <property type="term" value="P:intra-Golgi vesicle-mediated transport"/>
    <property type="evidence" value="ECO:0007669"/>
    <property type="project" value="TreeGrafter"/>
</dbReference>
<dbReference type="InterPro" id="IPR000727">
    <property type="entry name" value="T_SNARE_dom"/>
</dbReference>
<evidence type="ECO:0000313" key="13">
    <source>
        <dbReference type="EMBL" id="KAK3168654.1"/>
    </source>
</evidence>
<dbReference type="GO" id="GO:0031902">
    <property type="term" value="C:late endosome membrane"/>
    <property type="evidence" value="ECO:0007669"/>
    <property type="project" value="TreeGrafter"/>
</dbReference>
<keyword evidence="3" id="KW-0813">Transport</keyword>
<dbReference type="AlphaFoldDB" id="A0AAE0DGG3"/>
<keyword evidence="8 11" id="KW-0472">Membrane</keyword>
<dbReference type="Pfam" id="PF05008">
    <property type="entry name" value="V-SNARE"/>
    <property type="match status" value="1"/>
</dbReference>
<dbReference type="Proteomes" id="UP001276659">
    <property type="component" value="Unassembled WGS sequence"/>
</dbReference>
<keyword evidence="6 11" id="KW-1133">Transmembrane helix</keyword>
<dbReference type="PANTHER" id="PTHR21230:SF26">
    <property type="entry name" value="VESICLE TRANSPORT THROUGH INTERACTION WITH T-SNARES HOMOLOG 1A"/>
    <property type="match status" value="1"/>
</dbReference>
<dbReference type="GO" id="GO:0005789">
    <property type="term" value="C:endoplasmic reticulum membrane"/>
    <property type="evidence" value="ECO:0007669"/>
    <property type="project" value="TreeGrafter"/>
</dbReference>
<evidence type="ECO:0000259" key="12">
    <source>
        <dbReference type="SMART" id="SM00397"/>
    </source>
</evidence>
<dbReference type="GO" id="GO:0005794">
    <property type="term" value="C:Golgi apparatus"/>
    <property type="evidence" value="ECO:0007669"/>
    <property type="project" value="TreeGrafter"/>
</dbReference>
<evidence type="ECO:0000256" key="2">
    <source>
        <dbReference type="ARBA" id="ARBA00006108"/>
    </source>
</evidence>
<keyword evidence="7 9" id="KW-0175">Coiled coil</keyword>